<keyword evidence="8 9" id="KW-0472">Membrane</keyword>
<accession>A0A378KTX6</accession>
<feature type="transmembrane region" description="Helical" evidence="9">
    <location>
        <begin position="273"/>
        <end position="290"/>
    </location>
</feature>
<evidence type="ECO:0000256" key="6">
    <source>
        <dbReference type="ARBA" id="ARBA00022847"/>
    </source>
</evidence>
<dbReference type="InterPro" id="IPR005829">
    <property type="entry name" value="Sugar_transporter_CS"/>
</dbReference>
<dbReference type="FunFam" id="1.20.1250.20:FF:000001">
    <property type="entry name" value="Dicarboxylate MFS transporter"/>
    <property type="match status" value="1"/>
</dbReference>
<dbReference type="AlphaFoldDB" id="A0A378KTX6"/>
<dbReference type="PROSITE" id="PS50850">
    <property type="entry name" value="MFS"/>
    <property type="match status" value="1"/>
</dbReference>
<evidence type="ECO:0000256" key="5">
    <source>
        <dbReference type="ARBA" id="ARBA00022692"/>
    </source>
</evidence>
<dbReference type="InterPro" id="IPR020846">
    <property type="entry name" value="MFS_dom"/>
</dbReference>
<evidence type="ECO:0000256" key="1">
    <source>
        <dbReference type="ARBA" id="ARBA00004651"/>
    </source>
</evidence>
<evidence type="ECO:0000313" key="14">
    <source>
        <dbReference type="Proteomes" id="UP000254230"/>
    </source>
</evidence>
<dbReference type="PANTHER" id="PTHR43528">
    <property type="entry name" value="ALPHA-KETOGLUTARATE PERMEASE"/>
    <property type="match status" value="1"/>
</dbReference>
<sequence>MSKIVQQRRNILACIMGNILEWYEFSLFAYLSPVIAELFFPNENEIVSLLSTLLVFAAGFVVRPLGSIILGHLGDRFGRAKTLKTTIFLMSISSVLTGFIPTYQHIGVAAPVLLVLCRLLQGFCIGGEFAGSMIYLSETAHGSHRALISSMANNGSNIGVLIAVLSCTMMSSVLDSTAVSVYGWRILFISGGVLGIIGLWLRRDLAESETFINLQKNIKVPYFPLQYVFQHQRARMVQVILLLFISACGSYTLMGYISTYLHEFLGVPLNQAYRMQTLFIILSLLMLPFFAHLSDKIGRKKVLLFSTAGYLVCSLPSFWLLQSIQAWWVLLPLVIFYSAEQAVTPAVIVEMFPGKGRYTGISMGYNISMALVGGFSPAVNTYLIHHFNNNLMVAYYVILCAAVSFYVVLKNVPREYGLQNSLTVA</sequence>
<reference evidence="12 14" key="2">
    <citation type="submission" date="2018-06" db="EMBL/GenBank/DDBJ databases">
        <authorList>
            <consortium name="Pathogen Informatics"/>
            <person name="Doyle S."/>
        </authorList>
    </citation>
    <scope>NUCLEOTIDE SEQUENCE [LARGE SCALE GENOMIC DNA]</scope>
    <source>
        <strain evidence="12 14">NCTC12376</strain>
    </source>
</reference>
<proteinExistence type="inferred from homology"/>
<keyword evidence="13" id="KW-1185">Reference proteome</keyword>
<evidence type="ECO:0000313" key="13">
    <source>
        <dbReference type="Proteomes" id="UP000054639"/>
    </source>
</evidence>
<keyword evidence="6" id="KW-0769">Symport</keyword>
<evidence type="ECO:0000256" key="3">
    <source>
        <dbReference type="ARBA" id="ARBA00022448"/>
    </source>
</evidence>
<evidence type="ECO:0000313" key="11">
    <source>
        <dbReference type="EMBL" id="KTD54757.1"/>
    </source>
</evidence>
<keyword evidence="5 9" id="KW-0812">Transmembrane</keyword>
<dbReference type="GO" id="GO:0015293">
    <property type="term" value="F:symporter activity"/>
    <property type="evidence" value="ECO:0007669"/>
    <property type="project" value="UniProtKB-KW"/>
</dbReference>
<feature type="transmembrane region" description="Helical" evidence="9">
    <location>
        <begin position="302"/>
        <end position="321"/>
    </location>
</feature>
<keyword evidence="7 9" id="KW-1133">Transmembrane helix</keyword>
<comment type="similarity">
    <text evidence="2">Belongs to the major facilitator superfamily. Metabolite:H+ Symporter (MHS) family (TC 2.A.1.6) family.</text>
</comment>
<feature type="domain" description="Major facilitator superfamily (MFS) profile" evidence="10">
    <location>
        <begin position="10"/>
        <end position="416"/>
    </location>
</feature>
<dbReference type="STRING" id="45072.Lqua_0264"/>
<feature type="transmembrane region" description="Helical" evidence="9">
    <location>
        <begin position="157"/>
        <end position="176"/>
    </location>
</feature>
<dbReference type="RefSeq" id="WP_133141088.1">
    <property type="nucleotide sequence ID" value="NZ_CAAAIL010000014.1"/>
</dbReference>
<dbReference type="OrthoDB" id="3690818at2"/>
<protein>
    <submittedName>
        <fullName evidence="12">Major facilitator family transporter</fullName>
    </submittedName>
</protein>
<feature type="transmembrane region" description="Helical" evidence="9">
    <location>
        <begin position="391"/>
        <end position="409"/>
    </location>
</feature>
<dbReference type="Pfam" id="PF07690">
    <property type="entry name" value="MFS_1"/>
    <property type="match status" value="1"/>
</dbReference>
<dbReference type="InterPro" id="IPR051084">
    <property type="entry name" value="H+-coupled_symporters"/>
</dbReference>
<feature type="transmembrane region" description="Helical" evidence="9">
    <location>
        <begin position="112"/>
        <end position="136"/>
    </location>
</feature>
<organism evidence="12 14">
    <name type="scientific">Legionella quateirensis</name>
    <dbReference type="NCBI Taxonomy" id="45072"/>
    <lineage>
        <taxon>Bacteria</taxon>
        <taxon>Pseudomonadati</taxon>
        <taxon>Pseudomonadota</taxon>
        <taxon>Gammaproteobacteria</taxon>
        <taxon>Legionellales</taxon>
        <taxon>Legionellaceae</taxon>
        <taxon>Legionella</taxon>
    </lineage>
</organism>
<comment type="subcellular location">
    <subcellularLocation>
        <location evidence="1">Cell membrane</location>
        <topology evidence="1">Multi-pass membrane protein</topology>
    </subcellularLocation>
</comment>
<dbReference type="Proteomes" id="UP000254230">
    <property type="component" value="Unassembled WGS sequence"/>
</dbReference>
<dbReference type="GO" id="GO:0005886">
    <property type="term" value="C:plasma membrane"/>
    <property type="evidence" value="ECO:0007669"/>
    <property type="project" value="UniProtKB-SubCell"/>
</dbReference>
<gene>
    <name evidence="12" type="primary">proP_3</name>
    <name evidence="11" type="ORF">Lqua_0264</name>
    <name evidence="12" type="ORF">NCTC12376_00731</name>
</gene>
<feature type="transmembrane region" description="Helical" evidence="9">
    <location>
        <begin position="364"/>
        <end position="385"/>
    </location>
</feature>
<evidence type="ECO:0000256" key="2">
    <source>
        <dbReference type="ARBA" id="ARBA00008240"/>
    </source>
</evidence>
<name>A0A378KTX6_9GAMM</name>
<dbReference type="SUPFAM" id="SSF103473">
    <property type="entry name" value="MFS general substrate transporter"/>
    <property type="match status" value="1"/>
</dbReference>
<feature type="transmembrane region" description="Helical" evidence="9">
    <location>
        <begin position="239"/>
        <end position="261"/>
    </location>
</feature>
<feature type="transmembrane region" description="Helical" evidence="9">
    <location>
        <begin position="182"/>
        <end position="201"/>
    </location>
</feature>
<evidence type="ECO:0000256" key="9">
    <source>
        <dbReference type="SAM" id="Phobius"/>
    </source>
</evidence>
<feature type="transmembrane region" description="Helical" evidence="9">
    <location>
        <begin position="327"/>
        <end position="352"/>
    </location>
</feature>
<dbReference type="EMBL" id="UGOW01000001">
    <property type="protein sequence ID" value="STY16937.1"/>
    <property type="molecule type" value="Genomic_DNA"/>
</dbReference>
<evidence type="ECO:0000256" key="7">
    <source>
        <dbReference type="ARBA" id="ARBA00022989"/>
    </source>
</evidence>
<evidence type="ECO:0000259" key="10">
    <source>
        <dbReference type="PROSITE" id="PS50850"/>
    </source>
</evidence>
<feature type="transmembrane region" description="Helical" evidence="9">
    <location>
        <begin position="46"/>
        <end position="66"/>
    </location>
</feature>
<dbReference type="PROSITE" id="PS00217">
    <property type="entry name" value="SUGAR_TRANSPORT_2"/>
    <property type="match status" value="1"/>
</dbReference>
<dbReference type="InterPro" id="IPR011701">
    <property type="entry name" value="MFS"/>
</dbReference>
<evidence type="ECO:0000313" key="12">
    <source>
        <dbReference type="EMBL" id="STY16937.1"/>
    </source>
</evidence>
<dbReference type="Gene3D" id="1.20.1250.20">
    <property type="entry name" value="MFS general substrate transporter like domains"/>
    <property type="match status" value="2"/>
</dbReference>
<feature type="transmembrane region" description="Helical" evidence="9">
    <location>
        <begin position="87"/>
        <end position="106"/>
    </location>
</feature>
<reference evidence="11 13" key="1">
    <citation type="submission" date="2015-11" db="EMBL/GenBank/DDBJ databases">
        <title>Genomic analysis of 38 Legionella species identifies large and diverse effector repertoires.</title>
        <authorList>
            <person name="Burstein D."/>
            <person name="Amaro F."/>
            <person name="Zusman T."/>
            <person name="Lifshitz Z."/>
            <person name="Cohen O."/>
            <person name="Gilbert J.A."/>
            <person name="Pupko T."/>
            <person name="Shuman H.A."/>
            <person name="Segal G."/>
        </authorList>
    </citation>
    <scope>NUCLEOTIDE SEQUENCE [LARGE SCALE GENOMIC DNA]</scope>
    <source>
        <strain evidence="11 13">ATCC 49507</strain>
    </source>
</reference>
<keyword evidence="3" id="KW-0813">Transport</keyword>
<dbReference type="InterPro" id="IPR036259">
    <property type="entry name" value="MFS_trans_sf"/>
</dbReference>
<feature type="transmembrane region" description="Helical" evidence="9">
    <location>
        <begin position="20"/>
        <end position="40"/>
    </location>
</feature>
<keyword evidence="4" id="KW-1003">Cell membrane</keyword>
<evidence type="ECO:0000256" key="4">
    <source>
        <dbReference type="ARBA" id="ARBA00022475"/>
    </source>
</evidence>
<evidence type="ECO:0000256" key="8">
    <source>
        <dbReference type="ARBA" id="ARBA00023136"/>
    </source>
</evidence>
<dbReference type="EMBL" id="LNYR01000002">
    <property type="protein sequence ID" value="KTD54757.1"/>
    <property type="molecule type" value="Genomic_DNA"/>
</dbReference>
<dbReference type="PANTHER" id="PTHR43528:SF1">
    <property type="entry name" value="ALPHA-KETOGLUTARATE PERMEASE"/>
    <property type="match status" value="1"/>
</dbReference>
<dbReference type="Proteomes" id="UP000054639">
    <property type="component" value="Unassembled WGS sequence"/>
</dbReference>